<sequence length="54" mass="6062">MQVRNLSCGHTKNIYTYFQNTELAMAPLCRLTSAVKFGSIIMSLCASGNEVWYV</sequence>
<reference evidence="1" key="1">
    <citation type="submission" date="2014-11" db="EMBL/GenBank/DDBJ databases">
        <authorList>
            <person name="Amaro Gonzalez C."/>
        </authorList>
    </citation>
    <scope>NUCLEOTIDE SEQUENCE</scope>
</reference>
<accession>A0A0E9U5B9</accession>
<reference evidence="1" key="2">
    <citation type="journal article" date="2015" name="Fish Shellfish Immunol.">
        <title>Early steps in the European eel (Anguilla anguilla)-Vibrio vulnificus interaction in the gills: Role of the RtxA13 toxin.</title>
        <authorList>
            <person name="Callol A."/>
            <person name="Pajuelo D."/>
            <person name="Ebbesson L."/>
            <person name="Teles M."/>
            <person name="MacKenzie S."/>
            <person name="Amaro C."/>
        </authorList>
    </citation>
    <scope>NUCLEOTIDE SEQUENCE</scope>
</reference>
<organism evidence="1">
    <name type="scientific">Anguilla anguilla</name>
    <name type="common">European freshwater eel</name>
    <name type="synonym">Muraena anguilla</name>
    <dbReference type="NCBI Taxonomy" id="7936"/>
    <lineage>
        <taxon>Eukaryota</taxon>
        <taxon>Metazoa</taxon>
        <taxon>Chordata</taxon>
        <taxon>Craniata</taxon>
        <taxon>Vertebrata</taxon>
        <taxon>Euteleostomi</taxon>
        <taxon>Actinopterygii</taxon>
        <taxon>Neopterygii</taxon>
        <taxon>Teleostei</taxon>
        <taxon>Anguilliformes</taxon>
        <taxon>Anguillidae</taxon>
        <taxon>Anguilla</taxon>
    </lineage>
</organism>
<protein>
    <submittedName>
        <fullName evidence="1">Uncharacterized protein</fullName>
    </submittedName>
</protein>
<proteinExistence type="predicted"/>
<dbReference type="EMBL" id="GBXM01047645">
    <property type="protein sequence ID" value="JAH60932.1"/>
    <property type="molecule type" value="Transcribed_RNA"/>
</dbReference>
<dbReference type="AlphaFoldDB" id="A0A0E9U5B9"/>
<evidence type="ECO:0000313" key="1">
    <source>
        <dbReference type="EMBL" id="JAH60932.1"/>
    </source>
</evidence>
<name>A0A0E9U5B9_ANGAN</name>